<comment type="caution">
    <text evidence="2">The sequence shown here is derived from an EMBL/GenBank/DDBJ whole genome shotgun (WGS) entry which is preliminary data.</text>
</comment>
<accession>A0A540L546</accession>
<gene>
    <name evidence="2" type="ORF">C1H46_032836</name>
</gene>
<protein>
    <submittedName>
        <fullName evidence="2">Uncharacterized protein</fullName>
    </submittedName>
</protein>
<evidence type="ECO:0000256" key="1">
    <source>
        <dbReference type="SAM" id="MobiDB-lite"/>
    </source>
</evidence>
<proteinExistence type="predicted"/>
<feature type="compositionally biased region" description="Low complexity" evidence="1">
    <location>
        <begin position="1"/>
        <end position="15"/>
    </location>
</feature>
<reference evidence="2 3" key="1">
    <citation type="journal article" date="2019" name="G3 (Bethesda)">
        <title>Sequencing of a Wild Apple (Malus baccata) Genome Unravels the Differences Between Cultivated and Wild Apple Species Regarding Disease Resistance and Cold Tolerance.</title>
        <authorList>
            <person name="Chen X."/>
        </authorList>
    </citation>
    <scope>NUCLEOTIDE SEQUENCE [LARGE SCALE GENOMIC DNA]</scope>
    <source>
        <strain evidence="3">cv. Shandingzi</strain>
        <tissue evidence="2">Leaves</tissue>
    </source>
</reference>
<evidence type="ECO:0000313" key="3">
    <source>
        <dbReference type="Proteomes" id="UP000315295"/>
    </source>
</evidence>
<dbReference type="AlphaFoldDB" id="A0A540L546"/>
<dbReference type="EMBL" id="VIEB01000758">
    <property type="protein sequence ID" value="TQD81598.1"/>
    <property type="molecule type" value="Genomic_DNA"/>
</dbReference>
<name>A0A540L546_MALBA</name>
<sequence length="108" mass="12527">MLSSSSSAEITAAAAHLDDLEPPLPTITRNHHLRGGKKMDSDFQTITSRQTRPPKQRSLWDYHKQHCQKRQIERMRWCGHPSRCEHWNSTLPSQLVTTTVRGQNWLKV</sequence>
<keyword evidence="3" id="KW-1185">Reference proteome</keyword>
<dbReference type="Proteomes" id="UP000315295">
    <property type="component" value="Unassembled WGS sequence"/>
</dbReference>
<organism evidence="2 3">
    <name type="scientific">Malus baccata</name>
    <name type="common">Siberian crab apple</name>
    <name type="synonym">Pyrus baccata</name>
    <dbReference type="NCBI Taxonomy" id="106549"/>
    <lineage>
        <taxon>Eukaryota</taxon>
        <taxon>Viridiplantae</taxon>
        <taxon>Streptophyta</taxon>
        <taxon>Embryophyta</taxon>
        <taxon>Tracheophyta</taxon>
        <taxon>Spermatophyta</taxon>
        <taxon>Magnoliopsida</taxon>
        <taxon>eudicotyledons</taxon>
        <taxon>Gunneridae</taxon>
        <taxon>Pentapetalae</taxon>
        <taxon>rosids</taxon>
        <taxon>fabids</taxon>
        <taxon>Rosales</taxon>
        <taxon>Rosaceae</taxon>
        <taxon>Amygdaloideae</taxon>
        <taxon>Maleae</taxon>
        <taxon>Malus</taxon>
    </lineage>
</organism>
<evidence type="ECO:0000313" key="2">
    <source>
        <dbReference type="EMBL" id="TQD81598.1"/>
    </source>
</evidence>
<feature type="region of interest" description="Disordered" evidence="1">
    <location>
        <begin position="1"/>
        <end position="61"/>
    </location>
</feature>
<feature type="compositionally biased region" description="Polar residues" evidence="1">
    <location>
        <begin position="42"/>
        <end position="53"/>
    </location>
</feature>